<dbReference type="FunFam" id="1.10.555.10:FF:000026">
    <property type="entry name" value="Rho GTPase activating protein 4"/>
    <property type="match status" value="1"/>
</dbReference>
<dbReference type="InterPro" id="IPR001452">
    <property type="entry name" value="SH3_domain"/>
</dbReference>
<dbReference type="PANTHER" id="PTHR14166">
    <property type="entry name" value="SLIT-ROBO RHO GTPASE ACTIVATING PROTEIN"/>
    <property type="match status" value="1"/>
</dbReference>
<feature type="region of interest" description="Disordered" evidence="6">
    <location>
        <begin position="331"/>
        <end position="362"/>
    </location>
</feature>
<dbReference type="RefSeq" id="XP_022347009.1">
    <property type="nucleotide sequence ID" value="XM_022491301.1"/>
</dbReference>
<feature type="region of interest" description="Disordered" evidence="6">
    <location>
        <begin position="821"/>
        <end position="842"/>
    </location>
</feature>
<feature type="compositionally biased region" description="Low complexity" evidence="6">
    <location>
        <begin position="335"/>
        <end position="352"/>
    </location>
</feature>
<dbReference type="SMART" id="SM00055">
    <property type="entry name" value="FCH"/>
    <property type="match status" value="1"/>
</dbReference>
<keyword evidence="2" id="KW-0343">GTPase activation</keyword>
<dbReference type="Pfam" id="PF00018">
    <property type="entry name" value="SH3_1"/>
    <property type="match status" value="1"/>
</dbReference>
<evidence type="ECO:0000259" key="9">
    <source>
        <dbReference type="PROSITE" id="PS51741"/>
    </source>
</evidence>
<dbReference type="AlphaFoldDB" id="A0A2Y9IIF1"/>
<feature type="domain" description="SH3" evidence="7">
    <location>
        <begin position="673"/>
        <end position="732"/>
    </location>
</feature>
<feature type="region of interest" description="Disordered" evidence="6">
    <location>
        <begin position="394"/>
        <end position="427"/>
    </location>
</feature>
<dbReference type="Proteomes" id="UP000248482">
    <property type="component" value="Unplaced"/>
</dbReference>
<evidence type="ECO:0000256" key="4">
    <source>
        <dbReference type="PROSITE-ProRule" id="PRU00192"/>
    </source>
</evidence>
<name>A0A2Y9IIF1_ENHLU</name>
<evidence type="ECO:0000259" key="8">
    <source>
        <dbReference type="PROSITE" id="PS50238"/>
    </source>
</evidence>
<evidence type="ECO:0000256" key="3">
    <source>
        <dbReference type="ARBA" id="ARBA00023054"/>
    </source>
</evidence>
<dbReference type="Pfam" id="PF00620">
    <property type="entry name" value="RhoGAP"/>
    <property type="match status" value="1"/>
</dbReference>
<dbReference type="FunFam" id="2.30.30.40:FF:000404">
    <property type="entry name" value="Rho GTPase-activating protein 4"/>
    <property type="match status" value="1"/>
</dbReference>
<dbReference type="Gene3D" id="2.30.30.40">
    <property type="entry name" value="SH3 Domains"/>
    <property type="match status" value="1"/>
</dbReference>
<feature type="compositionally biased region" description="Polar residues" evidence="6">
    <location>
        <begin position="863"/>
        <end position="877"/>
    </location>
</feature>
<dbReference type="GO" id="GO:0005096">
    <property type="term" value="F:GTPase activator activity"/>
    <property type="evidence" value="ECO:0007669"/>
    <property type="project" value="UniProtKB-KW"/>
</dbReference>
<dbReference type="Gene3D" id="1.10.555.10">
    <property type="entry name" value="Rho GTPase activation protein"/>
    <property type="match status" value="1"/>
</dbReference>
<evidence type="ECO:0000313" key="11">
    <source>
        <dbReference type="RefSeq" id="XP_022347009.1"/>
    </source>
</evidence>
<keyword evidence="3 5" id="KW-0175">Coiled coil</keyword>
<dbReference type="InterPro" id="IPR001060">
    <property type="entry name" value="FCH_dom"/>
</dbReference>
<dbReference type="GeneID" id="111139146"/>
<reference evidence="11" key="1">
    <citation type="submission" date="2025-08" db="UniProtKB">
        <authorList>
            <consortium name="RefSeq"/>
        </authorList>
    </citation>
    <scope>IDENTIFICATION</scope>
    <source>
        <tissue evidence="11">Blood</tissue>
    </source>
</reference>
<dbReference type="SUPFAM" id="SSF48350">
    <property type="entry name" value="GTPase activation domain, GAP"/>
    <property type="match status" value="1"/>
</dbReference>
<organism evidence="10 11">
    <name type="scientific">Enhydra lutris kenyoni</name>
    <name type="common">northern sea otter</name>
    <dbReference type="NCBI Taxonomy" id="391180"/>
    <lineage>
        <taxon>Eukaryota</taxon>
        <taxon>Metazoa</taxon>
        <taxon>Chordata</taxon>
        <taxon>Craniata</taxon>
        <taxon>Vertebrata</taxon>
        <taxon>Euteleostomi</taxon>
        <taxon>Mammalia</taxon>
        <taxon>Eutheria</taxon>
        <taxon>Laurasiatheria</taxon>
        <taxon>Carnivora</taxon>
        <taxon>Caniformia</taxon>
        <taxon>Musteloidea</taxon>
        <taxon>Mustelidae</taxon>
        <taxon>Lutrinae</taxon>
        <taxon>Enhydra</taxon>
    </lineage>
</organism>
<evidence type="ECO:0000256" key="5">
    <source>
        <dbReference type="PROSITE-ProRule" id="PRU01077"/>
    </source>
</evidence>
<dbReference type="PROSITE" id="PS50238">
    <property type="entry name" value="RHOGAP"/>
    <property type="match status" value="1"/>
</dbReference>
<evidence type="ECO:0000256" key="1">
    <source>
        <dbReference type="ARBA" id="ARBA00022443"/>
    </source>
</evidence>
<dbReference type="CDD" id="cd11956">
    <property type="entry name" value="SH3_srGAP4"/>
    <property type="match status" value="1"/>
</dbReference>
<dbReference type="Pfam" id="PF00611">
    <property type="entry name" value="FCH"/>
    <property type="match status" value="1"/>
</dbReference>
<accession>A0A2Y9IIF1</accession>
<feature type="compositionally biased region" description="Low complexity" evidence="6">
    <location>
        <begin position="201"/>
        <end position="212"/>
    </location>
</feature>
<feature type="domain" description="F-BAR" evidence="9">
    <location>
        <begin position="19"/>
        <end position="325"/>
    </location>
</feature>
<dbReference type="SUPFAM" id="SSF103657">
    <property type="entry name" value="BAR/IMD domain-like"/>
    <property type="match status" value="1"/>
</dbReference>
<dbReference type="SMART" id="SM00326">
    <property type="entry name" value="SH3"/>
    <property type="match status" value="1"/>
</dbReference>
<feature type="region of interest" description="Disordered" evidence="6">
    <location>
        <begin position="855"/>
        <end position="877"/>
    </location>
</feature>
<dbReference type="CDD" id="cd07656">
    <property type="entry name" value="F-BAR_srGAP"/>
    <property type="match status" value="1"/>
</dbReference>
<dbReference type="Gene3D" id="1.20.1270.60">
    <property type="entry name" value="Arfaptin homology (AH) domain/BAR domain"/>
    <property type="match status" value="1"/>
</dbReference>
<evidence type="ECO:0000256" key="2">
    <source>
        <dbReference type="ARBA" id="ARBA00022468"/>
    </source>
</evidence>
<feature type="domain" description="Rho-GAP" evidence="8">
    <location>
        <begin position="434"/>
        <end position="622"/>
    </location>
</feature>
<protein>
    <submittedName>
        <fullName evidence="11">Rho GTPase-activating protein 4 isoform X2</fullName>
    </submittedName>
</protein>
<evidence type="ECO:0000259" key="7">
    <source>
        <dbReference type="PROSITE" id="PS50002"/>
    </source>
</evidence>
<dbReference type="PROSITE" id="PS51741">
    <property type="entry name" value="F_BAR"/>
    <property type="match status" value="1"/>
</dbReference>
<dbReference type="SUPFAM" id="SSF50044">
    <property type="entry name" value="SH3-domain"/>
    <property type="match status" value="1"/>
</dbReference>
<feature type="region of interest" description="Disordered" evidence="6">
    <location>
        <begin position="766"/>
        <end position="785"/>
    </location>
</feature>
<sequence length="877" mass="96661">MAAHGKLRRERGLQAEYEAQVKEMRWQLGEQLRCLELQGELRRELLQELAEFLRRRAEVELEYSRGLDKLAERFSGRGGRLGGSSREHQSFRKEPSLLSPLHCWAVLLQQTRQQSRESAALGEVLAGPLAQRLSHIAEDVGRLVKKSKDLEQQLQEELLEVVSELQTAKKTYQLYHTESMNAEAKLREAERQEEKRAGRSATGAPATATDTGPLRKSSLKKGGRLVEKRQAKFLEHKLKCTKARNEYLLSLASVNAAVSNYYLHDVVDLMDVAEIRLEMELRDEILPRAQNIQSRLDRQTIETEEVSKTLKATLQVLLEAAAAEDGDALDSLQASPSTESLKSTSSDAGARQAGRRRGQQQETETFYITKLQEYLSGRSVLAKLQAKHEKLQEAIQRGDKDEQDVSWAQYTQRKQQKSRRPRPSSQYNQKLFGGDMEKFIQSSGQPVPLVVESCVRFINLNGLQHEGIFRVSGAQPRVSEIRDAFERGEDPLVEGCTPHDLDAVAGVLKLYFRSLDPPLFPPDLFGELLASAELEAVAERVEHVGRLLTQLPAPALVVLRYLFTFLNHLAQYSDENMMDPYNLAVCFGPTLLPVPAGQDPVALQGRVNQLVQTLIVQPSRVFPPVAVLPGPTYEKCMAPPSSSCLGDAQLEGLAGENEPELEAGTTAQEDDLEGVVEAVACFAYTGRTAQELSFQRGDVLRLHERASGDWWRGECAGTRGLIPHKYITLPGSAEKHTVAQGPQAAGELVSSPEVLLAMEFVHRPEPCTPPEAPLGTSGGPSGHRRHCLVPTSPERYVEVDKAVAQTMDSVFKELLGKTSARQGLGPASTCSPGPGPCSLKPPACGRLSRNKGLSWGSGVLASPSASHPQSPDSPLKH</sequence>
<dbReference type="InterPro" id="IPR031160">
    <property type="entry name" value="F_BAR_dom"/>
</dbReference>
<dbReference type="PROSITE" id="PS50002">
    <property type="entry name" value="SH3"/>
    <property type="match status" value="1"/>
</dbReference>
<dbReference type="InterPro" id="IPR035678">
    <property type="entry name" value="srGAP4_SH3"/>
</dbReference>
<dbReference type="GO" id="GO:0007165">
    <property type="term" value="P:signal transduction"/>
    <property type="evidence" value="ECO:0007669"/>
    <property type="project" value="InterPro"/>
</dbReference>
<dbReference type="SMART" id="SM00324">
    <property type="entry name" value="RhoGAP"/>
    <property type="match status" value="1"/>
</dbReference>
<keyword evidence="10" id="KW-1185">Reference proteome</keyword>
<dbReference type="InterPro" id="IPR000198">
    <property type="entry name" value="RhoGAP_dom"/>
</dbReference>
<keyword evidence="1 4" id="KW-0728">SH3 domain</keyword>
<dbReference type="InterPro" id="IPR008936">
    <property type="entry name" value="Rho_GTPase_activation_prot"/>
</dbReference>
<proteinExistence type="predicted"/>
<feature type="region of interest" description="Disordered" evidence="6">
    <location>
        <begin position="186"/>
        <end position="221"/>
    </location>
</feature>
<dbReference type="InterPro" id="IPR036028">
    <property type="entry name" value="SH3-like_dom_sf"/>
</dbReference>
<evidence type="ECO:0000313" key="10">
    <source>
        <dbReference type="Proteomes" id="UP000248482"/>
    </source>
</evidence>
<dbReference type="InterPro" id="IPR051627">
    <property type="entry name" value="SLIT-ROBO_RhoGAP"/>
</dbReference>
<gene>
    <name evidence="11" type="primary">LOC111139146</name>
</gene>
<evidence type="ECO:0000256" key="6">
    <source>
        <dbReference type="SAM" id="MobiDB-lite"/>
    </source>
</evidence>
<feature type="compositionally biased region" description="Basic and acidic residues" evidence="6">
    <location>
        <begin position="186"/>
        <end position="197"/>
    </location>
</feature>
<dbReference type="InterPro" id="IPR027267">
    <property type="entry name" value="AH/BAR_dom_sf"/>
</dbReference>